<evidence type="ECO:0000256" key="1">
    <source>
        <dbReference type="SAM" id="MobiDB-lite"/>
    </source>
</evidence>
<dbReference type="EMBL" id="JARKHS020009307">
    <property type="protein sequence ID" value="KAK8779977.1"/>
    <property type="molecule type" value="Genomic_DNA"/>
</dbReference>
<evidence type="ECO:0000313" key="3">
    <source>
        <dbReference type="Proteomes" id="UP001321473"/>
    </source>
</evidence>
<protein>
    <submittedName>
        <fullName evidence="2">Uncharacterized protein</fullName>
    </submittedName>
</protein>
<feature type="compositionally biased region" description="Acidic residues" evidence="1">
    <location>
        <begin position="64"/>
        <end position="73"/>
    </location>
</feature>
<reference evidence="2 3" key="1">
    <citation type="journal article" date="2023" name="Arcadia Sci">
        <title>De novo assembly of a long-read Amblyomma americanum tick genome.</title>
        <authorList>
            <person name="Chou S."/>
            <person name="Poskanzer K.E."/>
            <person name="Rollins M."/>
            <person name="Thuy-Boun P.S."/>
        </authorList>
    </citation>
    <scope>NUCLEOTIDE SEQUENCE [LARGE SCALE GENOMIC DNA]</scope>
    <source>
        <strain evidence="2">F_SG_1</strain>
        <tissue evidence="2">Salivary glands</tissue>
    </source>
</reference>
<sequence length="314" mass="32561">MTSEAACRPPSSAFKLNAICEKLARTSDPEDLAAVMAAGGDDACADEAPDDLCSPRAPPLREPAEEDDLDDDERPQAALNGALTDDNSDDNEADDGPPDPLAVSSSAASMPTGAAFSEVPCPWPDTESALDGRMRNKRKNFQPKNIAAAVFADSDEEDDEDDQDSEQRMPPPSSVQDAAQDGEGDGAVSPSSTCFKEVASSSVTPPPVLTTACTEGGVSSAGREEGPLDLSDCGSMRRKSQQPVKRVLFNSALTAEGGGLALPKLSCFPEAVVDLSGGVGGRRRCRVGMTDASLKKEASAALSQGAGMRIVRGN</sequence>
<name>A0AAQ4EYT8_AMBAM</name>
<proteinExistence type="predicted"/>
<dbReference type="Proteomes" id="UP001321473">
    <property type="component" value="Unassembled WGS sequence"/>
</dbReference>
<feature type="region of interest" description="Disordered" evidence="1">
    <location>
        <begin position="42"/>
        <end position="237"/>
    </location>
</feature>
<accession>A0AAQ4EYT8</accession>
<feature type="compositionally biased region" description="Acidic residues" evidence="1">
    <location>
        <begin position="86"/>
        <end position="97"/>
    </location>
</feature>
<keyword evidence="3" id="KW-1185">Reference proteome</keyword>
<feature type="compositionally biased region" description="Polar residues" evidence="1">
    <location>
        <begin position="189"/>
        <end position="203"/>
    </location>
</feature>
<evidence type="ECO:0000313" key="2">
    <source>
        <dbReference type="EMBL" id="KAK8779977.1"/>
    </source>
</evidence>
<feature type="compositionally biased region" description="Acidic residues" evidence="1">
    <location>
        <begin position="153"/>
        <end position="164"/>
    </location>
</feature>
<organism evidence="2 3">
    <name type="scientific">Amblyomma americanum</name>
    <name type="common">Lone star tick</name>
    <dbReference type="NCBI Taxonomy" id="6943"/>
    <lineage>
        <taxon>Eukaryota</taxon>
        <taxon>Metazoa</taxon>
        <taxon>Ecdysozoa</taxon>
        <taxon>Arthropoda</taxon>
        <taxon>Chelicerata</taxon>
        <taxon>Arachnida</taxon>
        <taxon>Acari</taxon>
        <taxon>Parasitiformes</taxon>
        <taxon>Ixodida</taxon>
        <taxon>Ixodoidea</taxon>
        <taxon>Ixodidae</taxon>
        <taxon>Amblyomminae</taxon>
        <taxon>Amblyomma</taxon>
    </lineage>
</organism>
<comment type="caution">
    <text evidence="2">The sequence shown here is derived from an EMBL/GenBank/DDBJ whole genome shotgun (WGS) entry which is preliminary data.</text>
</comment>
<gene>
    <name evidence="2" type="ORF">V5799_018682</name>
</gene>
<dbReference type="AlphaFoldDB" id="A0AAQ4EYT8"/>